<protein>
    <submittedName>
        <fullName evidence="2">Uncharacterized protein</fullName>
    </submittedName>
</protein>
<proteinExistence type="predicted"/>
<dbReference type="AlphaFoldDB" id="A0A2H3C8M1"/>
<evidence type="ECO:0000313" key="2">
    <source>
        <dbReference type="EMBL" id="PBK75592.1"/>
    </source>
</evidence>
<reference evidence="3" key="1">
    <citation type="journal article" date="2017" name="Nat. Ecol. Evol.">
        <title>Genome expansion and lineage-specific genetic innovations in the forest pathogenic fungi Armillaria.</title>
        <authorList>
            <person name="Sipos G."/>
            <person name="Prasanna A.N."/>
            <person name="Walter M.C."/>
            <person name="O'Connor E."/>
            <person name="Balint B."/>
            <person name="Krizsan K."/>
            <person name="Kiss B."/>
            <person name="Hess J."/>
            <person name="Varga T."/>
            <person name="Slot J."/>
            <person name="Riley R."/>
            <person name="Boka B."/>
            <person name="Rigling D."/>
            <person name="Barry K."/>
            <person name="Lee J."/>
            <person name="Mihaltcheva S."/>
            <person name="LaButti K."/>
            <person name="Lipzen A."/>
            <person name="Waldron R."/>
            <person name="Moloney N.M."/>
            <person name="Sperisen C."/>
            <person name="Kredics L."/>
            <person name="Vagvoelgyi C."/>
            <person name="Patrignani A."/>
            <person name="Fitzpatrick D."/>
            <person name="Nagy I."/>
            <person name="Doyle S."/>
            <person name="Anderson J.B."/>
            <person name="Grigoriev I.V."/>
            <person name="Gueldener U."/>
            <person name="Muensterkoetter M."/>
            <person name="Nagy L.G."/>
        </authorList>
    </citation>
    <scope>NUCLEOTIDE SEQUENCE [LARGE SCALE GENOMIC DNA]</scope>
    <source>
        <strain evidence="3">28-4</strain>
    </source>
</reference>
<organism evidence="2 3">
    <name type="scientific">Armillaria solidipes</name>
    <dbReference type="NCBI Taxonomy" id="1076256"/>
    <lineage>
        <taxon>Eukaryota</taxon>
        <taxon>Fungi</taxon>
        <taxon>Dikarya</taxon>
        <taxon>Basidiomycota</taxon>
        <taxon>Agaricomycotina</taxon>
        <taxon>Agaricomycetes</taxon>
        <taxon>Agaricomycetidae</taxon>
        <taxon>Agaricales</taxon>
        <taxon>Marasmiineae</taxon>
        <taxon>Physalacriaceae</taxon>
        <taxon>Armillaria</taxon>
    </lineage>
</organism>
<keyword evidence="3" id="KW-1185">Reference proteome</keyword>
<dbReference type="Proteomes" id="UP000218334">
    <property type="component" value="Unassembled WGS sequence"/>
</dbReference>
<evidence type="ECO:0000313" key="3">
    <source>
        <dbReference type="Proteomes" id="UP000218334"/>
    </source>
</evidence>
<gene>
    <name evidence="2" type="ORF">ARMSODRAFT_397176</name>
</gene>
<evidence type="ECO:0000256" key="1">
    <source>
        <dbReference type="SAM" id="Phobius"/>
    </source>
</evidence>
<accession>A0A2H3C8M1</accession>
<feature type="transmembrane region" description="Helical" evidence="1">
    <location>
        <begin position="20"/>
        <end position="48"/>
    </location>
</feature>
<keyword evidence="1" id="KW-0472">Membrane</keyword>
<dbReference type="EMBL" id="KZ293417">
    <property type="protein sequence ID" value="PBK75592.1"/>
    <property type="molecule type" value="Genomic_DNA"/>
</dbReference>
<name>A0A2H3C8M1_9AGAR</name>
<keyword evidence="1" id="KW-0812">Transmembrane</keyword>
<keyword evidence="1" id="KW-1133">Transmembrane helix</keyword>
<sequence>MMPRSLIVDRESIAQRMVYLFLVFHLLSAAILGSPLLAFFSSHVLVLYKVKLCLPPMTSFLPSLDHAYQ</sequence>